<evidence type="ECO:0000313" key="1">
    <source>
        <dbReference type="EMBL" id="MCF1749597.1"/>
    </source>
</evidence>
<accession>A0ABS9BNK2</accession>
<protein>
    <submittedName>
        <fullName evidence="1">DUF6339 family protein</fullName>
    </submittedName>
</protein>
<proteinExistence type="predicted"/>
<dbReference type="EMBL" id="JAKEVZ010000001">
    <property type="protein sequence ID" value="MCF1749597.1"/>
    <property type="molecule type" value="Genomic_DNA"/>
</dbReference>
<dbReference type="RefSeq" id="WP_234859784.1">
    <property type="nucleotide sequence ID" value="NZ_JAKEVZ010000001.1"/>
</dbReference>
<name>A0ABS9BNK2_9BACT</name>
<dbReference type="InterPro" id="IPR045920">
    <property type="entry name" value="DUF6339"/>
</dbReference>
<sequence length="245" mass="29252">MELQRILRKRYMDTLISGIKSGEWVHLFRNSEFQIDDKNTLIMPHLKKPLGLLGRMSAENDFEAAFALFEAYDKLTPIEAADPRFWNYLAIIDLYPYLRERWPNVYKRKEGTNEEGYIMEHFLLEKSSQLLRNWLSGMWWSVYLSVDEKNSEDKYWLTKVLFWNQTLRTRTMGTYQLARKKEIIMGFLEYCLERGKSNFGNFEKEHQDITEFLNRLGGAKPLSIFSRDEVKSILFKKFPITNEEI</sequence>
<keyword evidence="2" id="KW-1185">Reference proteome</keyword>
<comment type="caution">
    <text evidence="1">The sequence shown here is derived from an EMBL/GenBank/DDBJ whole genome shotgun (WGS) entry which is preliminary data.</text>
</comment>
<dbReference type="Proteomes" id="UP001201449">
    <property type="component" value="Unassembled WGS sequence"/>
</dbReference>
<evidence type="ECO:0000313" key="2">
    <source>
        <dbReference type="Proteomes" id="UP001201449"/>
    </source>
</evidence>
<organism evidence="1 2">
    <name type="scientific">Mariniradius sediminis</name>
    <dbReference type="NCBI Taxonomy" id="2909237"/>
    <lineage>
        <taxon>Bacteria</taxon>
        <taxon>Pseudomonadati</taxon>
        <taxon>Bacteroidota</taxon>
        <taxon>Cytophagia</taxon>
        <taxon>Cytophagales</taxon>
        <taxon>Cyclobacteriaceae</taxon>
        <taxon>Mariniradius</taxon>
    </lineage>
</organism>
<gene>
    <name evidence="1" type="ORF">L0U89_00825</name>
</gene>
<dbReference type="Pfam" id="PF19866">
    <property type="entry name" value="DUF6339"/>
    <property type="match status" value="1"/>
</dbReference>
<reference evidence="1 2" key="1">
    <citation type="submission" date="2022-01" db="EMBL/GenBank/DDBJ databases">
        <title>Mariniradius saccharolyticus sp. nov., isolated from sediment of a river.</title>
        <authorList>
            <person name="Liu H."/>
        </authorList>
    </citation>
    <scope>NUCLEOTIDE SEQUENCE [LARGE SCALE GENOMIC DNA]</scope>
    <source>
        <strain evidence="1 2">RY-2</strain>
    </source>
</reference>